<dbReference type="Proteomes" id="UP000188268">
    <property type="component" value="Unassembled WGS sequence"/>
</dbReference>
<gene>
    <name evidence="1" type="ORF">CCACVL1_06778</name>
</gene>
<protein>
    <submittedName>
        <fullName evidence="1">Uncharacterized protein</fullName>
    </submittedName>
</protein>
<dbReference type="EMBL" id="AWWV01008158">
    <property type="protein sequence ID" value="OMO92707.1"/>
    <property type="molecule type" value="Genomic_DNA"/>
</dbReference>
<feature type="non-terminal residue" evidence="1">
    <location>
        <position position="36"/>
    </location>
</feature>
<accession>A0A1R3JD50</accession>
<comment type="caution">
    <text evidence="1">The sequence shown here is derived from an EMBL/GenBank/DDBJ whole genome shotgun (WGS) entry which is preliminary data.</text>
</comment>
<keyword evidence="2" id="KW-1185">Reference proteome</keyword>
<reference evidence="1 2" key="1">
    <citation type="submission" date="2013-09" db="EMBL/GenBank/DDBJ databases">
        <title>Corchorus capsularis genome sequencing.</title>
        <authorList>
            <person name="Alam M."/>
            <person name="Haque M.S."/>
            <person name="Islam M.S."/>
            <person name="Emdad E.M."/>
            <person name="Islam M.M."/>
            <person name="Ahmed B."/>
            <person name="Halim A."/>
            <person name="Hossen Q.M.M."/>
            <person name="Hossain M.Z."/>
            <person name="Ahmed R."/>
            <person name="Khan M.M."/>
            <person name="Islam R."/>
            <person name="Rashid M.M."/>
            <person name="Khan S.A."/>
            <person name="Rahman M.S."/>
            <person name="Alam M."/>
        </authorList>
    </citation>
    <scope>NUCLEOTIDE SEQUENCE [LARGE SCALE GENOMIC DNA]</scope>
    <source>
        <strain evidence="2">cv. CVL-1</strain>
        <tissue evidence="1">Whole seedling</tissue>
    </source>
</reference>
<name>A0A1R3JD50_COCAP</name>
<evidence type="ECO:0000313" key="2">
    <source>
        <dbReference type="Proteomes" id="UP000188268"/>
    </source>
</evidence>
<sequence>MGPGQLSSFNMSHFCISEKAIGILHTLLCSFHIWSI</sequence>
<organism evidence="1 2">
    <name type="scientific">Corchorus capsularis</name>
    <name type="common">Jute</name>
    <dbReference type="NCBI Taxonomy" id="210143"/>
    <lineage>
        <taxon>Eukaryota</taxon>
        <taxon>Viridiplantae</taxon>
        <taxon>Streptophyta</taxon>
        <taxon>Embryophyta</taxon>
        <taxon>Tracheophyta</taxon>
        <taxon>Spermatophyta</taxon>
        <taxon>Magnoliopsida</taxon>
        <taxon>eudicotyledons</taxon>
        <taxon>Gunneridae</taxon>
        <taxon>Pentapetalae</taxon>
        <taxon>rosids</taxon>
        <taxon>malvids</taxon>
        <taxon>Malvales</taxon>
        <taxon>Malvaceae</taxon>
        <taxon>Grewioideae</taxon>
        <taxon>Apeibeae</taxon>
        <taxon>Corchorus</taxon>
    </lineage>
</organism>
<dbReference type="Gramene" id="OMO92707">
    <property type="protein sequence ID" value="OMO92707"/>
    <property type="gene ID" value="CCACVL1_06778"/>
</dbReference>
<dbReference type="AlphaFoldDB" id="A0A1R3JD50"/>
<evidence type="ECO:0000313" key="1">
    <source>
        <dbReference type="EMBL" id="OMO92707.1"/>
    </source>
</evidence>
<proteinExistence type="predicted"/>